<gene>
    <name evidence="1" type="ORF">BPAE_0179g00010</name>
</gene>
<proteinExistence type="predicted"/>
<sequence length="340" mass="37398">MLTDFARFKNTSSIWIQYKGKDSIPKPPEAPAPTLVAATNITSGAPAQSSRTPKILEVLHDLKDNLCNEITLESILEEIGIGCPLLTKGFNKIQFSFGLEITIDTFLSLQNVKAVCHHVDFALGAIPGALSEAPAPTEAKMRQHVQKLFADNEDAYERAAFEAKVVRFWKRCSSCDAALVLAYVIEAFAKLSCDTSIGDISPSSHTCPSTSTFWPLVRSGTIALGEYLEKAMENLDKPGKFRELEVGVGAGGGMTKYIVRHLQKLDIPFGCVFTDLSASHVAAAKRTFKNCSEIEFTTRDIEKEPTESCVHSFQVVISLNYIHDKKLDQIVVNNLEPSQR</sequence>
<evidence type="ECO:0000313" key="1">
    <source>
        <dbReference type="EMBL" id="TGO22162.1"/>
    </source>
</evidence>
<keyword evidence="2" id="KW-1185">Reference proteome</keyword>
<evidence type="ECO:0000313" key="2">
    <source>
        <dbReference type="Proteomes" id="UP000297910"/>
    </source>
</evidence>
<dbReference type="SUPFAM" id="SSF53335">
    <property type="entry name" value="S-adenosyl-L-methionine-dependent methyltransferases"/>
    <property type="match status" value="1"/>
</dbReference>
<comment type="caution">
    <text evidence="1">The sequence shown here is derived from an EMBL/GenBank/DDBJ whole genome shotgun (WGS) entry which is preliminary data.</text>
</comment>
<name>A0A4Z1FH59_9HELO</name>
<accession>A0A4Z1FH59</accession>
<organism evidence="1 2">
    <name type="scientific">Botrytis paeoniae</name>
    <dbReference type="NCBI Taxonomy" id="278948"/>
    <lineage>
        <taxon>Eukaryota</taxon>
        <taxon>Fungi</taxon>
        <taxon>Dikarya</taxon>
        <taxon>Ascomycota</taxon>
        <taxon>Pezizomycotina</taxon>
        <taxon>Leotiomycetes</taxon>
        <taxon>Helotiales</taxon>
        <taxon>Sclerotiniaceae</taxon>
        <taxon>Botrytis</taxon>
    </lineage>
</organism>
<evidence type="ECO:0008006" key="3">
    <source>
        <dbReference type="Google" id="ProtNLM"/>
    </source>
</evidence>
<protein>
    <recommendedName>
        <fullName evidence="3">Methyltransferase type 12 domain-containing protein</fullName>
    </recommendedName>
</protein>
<reference evidence="1 2" key="1">
    <citation type="submission" date="2017-12" db="EMBL/GenBank/DDBJ databases">
        <title>Comparative genomics of Botrytis spp.</title>
        <authorList>
            <person name="Valero-Jimenez C.A."/>
            <person name="Tapia P."/>
            <person name="Veloso J."/>
            <person name="Silva-Moreno E."/>
            <person name="Staats M."/>
            <person name="Valdes J.H."/>
            <person name="Van Kan J.A.L."/>
        </authorList>
    </citation>
    <scope>NUCLEOTIDE SEQUENCE [LARGE SCALE GENOMIC DNA]</scope>
    <source>
        <strain evidence="1 2">Bp0003</strain>
    </source>
</reference>
<dbReference type="EMBL" id="PQXI01000179">
    <property type="protein sequence ID" value="TGO22162.1"/>
    <property type="molecule type" value="Genomic_DNA"/>
</dbReference>
<dbReference type="Gene3D" id="3.40.50.150">
    <property type="entry name" value="Vaccinia Virus protein VP39"/>
    <property type="match status" value="1"/>
</dbReference>
<dbReference type="Proteomes" id="UP000297910">
    <property type="component" value="Unassembled WGS sequence"/>
</dbReference>
<dbReference type="AlphaFoldDB" id="A0A4Z1FH59"/>
<dbReference type="InterPro" id="IPR029063">
    <property type="entry name" value="SAM-dependent_MTases_sf"/>
</dbReference>